<feature type="region of interest" description="Disordered" evidence="14">
    <location>
        <begin position="112"/>
        <end position="140"/>
    </location>
</feature>
<dbReference type="EMBL" id="KV454476">
    <property type="protein sequence ID" value="ODV62694.1"/>
    <property type="molecule type" value="Genomic_DNA"/>
</dbReference>
<evidence type="ECO:0000256" key="11">
    <source>
        <dbReference type="ARBA" id="ARBA00023204"/>
    </source>
</evidence>
<keyword evidence="5 13" id="KW-0479">Metal-binding</keyword>
<dbReference type="InterPro" id="IPR036388">
    <property type="entry name" value="WH-like_DNA-bd_sf"/>
</dbReference>
<accession>A0A1D2VM91</accession>
<dbReference type="InterPro" id="IPR014857">
    <property type="entry name" value="Nse1_RING_C4HC3-type"/>
</dbReference>
<dbReference type="Pfam" id="PF07574">
    <property type="entry name" value="SMC_Nse1"/>
    <property type="match status" value="1"/>
</dbReference>
<dbReference type="PANTHER" id="PTHR20973">
    <property type="entry name" value="NON-SMC ELEMENT 1-RELATED"/>
    <property type="match status" value="1"/>
</dbReference>
<evidence type="ECO:0000256" key="9">
    <source>
        <dbReference type="ARBA" id="ARBA00022833"/>
    </source>
</evidence>
<gene>
    <name evidence="16" type="ORF">ASCRUDRAFT_122909</name>
</gene>
<dbReference type="GO" id="GO:0030915">
    <property type="term" value="C:Smc5-Smc6 complex"/>
    <property type="evidence" value="ECO:0007669"/>
    <property type="project" value="UniProtKB-UniRule"/>
</dbReference>
<dbReference type="STRING" id="1344418.A0A1D2VM91"/>
<evidence type="ECO:0000256" key="8">
    <source>
        <dbReference type="ARBA" id="ARBA00022786"/>
    </source>
</evidence>
<keyword evidence="7 13" id="KW-0863">Zinc-finger</keyword>
<evidence type="ECO:0000256" key="10">
    <source>
        <dbReference type="ARBA" id="ARBA00023172"/>
    </source>
</evidence>
<dbReference type="GO" id="GO:0000724">
    <property type="term" value="P:double-strand break repair via homologous recombination"/>
    <property type="evidence" value="ECO:0007669"/>
    <property type="project" value="TreeGrafter"/>
</dbReference>
<evidence type="ECO:0000256" key="6">
    <source>
        <dbReference type="ARBA" id="ARBA00022763"/>
    </source>
</evidence>
<dbReference type="GO" id="GO:0008270">
    <property type="term" value="F:zinc ion binding"/>
    <property type="evidence" value="ECO:0007669"/>
    <property type="project" value="UniProtKB-KW"/>
</dbReference>
<keyword evidence="4 13" id="KW-0808">Transferase</keyword>
<comment type="function">
    <text evidence="13">Acts in a DNA repair pathway for removal of UV-induced DNA damage that is distinct from classical nucleotide excision repair and in repair of ionizing radiation damage. Functions in homologous recombination repair of DNA double strand breaks and in recovery of stalled replication forks.</text>
</comment>
<dbReference type="Proteomes" id="UP000095038">
    <property type="component" value="Unassembled WGS sequence"/>
</dbReference>
<evidence type="ECO:0000313" key="17">
    <source>
        <dbReference type="Proteomes" id="UP000095038"/>
    </source>
</evidence>
<keyword evidence="10 13" id="KW-0233">DNA recombination</keyword>
<reference evidence="17" key="1">
    <citation type="submission" date="2016-05" db="EMBL/GenBank/DDBJ databases">
        <title>Comparative genomics of biotechnologically important yeasts.</title>
        <authorList>
            <consortium name="DOE Joint Genome Institute"/>
            <person name="Riley R."/>
            <person name="Haridas S."/>
            <person name="Wolfe K.H."/>
            <person name="Lopes M.R."/>
            <person name="Hittinger C.T."/>
            <person name="Goker M."/>
            <person name="Salamov A."/>
            <person name="Wisecaver J."/>
            <person name="Long T.M."/>
            <person name="Aerts A.L."/>
            <person name="Barry K."/>
            <person name="Choi C."/>
            <person name="Clum A."/>
            <person name="Coughlan A.Y."/>
            <person name="Deshpande S."/>
            <person name="Douglass A.P."/>
            <person name="Hanson S.J."/>
            <person name="Klenk H.-P."/>
            <person name="Labutti K."/>
            <person name="Lapidus A."/>
            <person name="Lindquist E."/>
            <person name="Lipzen A."/>
            <person name="Meier-Kolthoff J.P."/>
            <person name="Ohm R.A."/>
            <person name="Otillar R.P."/>
            <person name="Pangilinan J."/>
            <person name="Peng Y."/>
            <person name="Rokas A."/>
            <person name="Rosa C.A."/>
            <person name="Scheuner C."/>
            <person name="Sibirny A.A."/>
            <person name="Slot J.C."/>
            <person name="Stielow J.B."/>
            <person name="Sun H."/>
            <person name="Kurtzman C.P."/>
            <person name="Blackwell M."/>
            <person name="Grigoriev I.V."/>
            <person name="Jeffries T.W."/>
        </authorList>
    </citation>
    <scope>NUCLEOTIDE SEQUENCE [LARGE SCALE GENOMIC DNA]</scope>
    <source>
        <strain evidence="17">DSM 1968</strain>
    </source>
</reference>
<keyword evidence="17" id="KW-1185">Reference proteome</keyword>
<name>A0A1D2VM91_9ASCO</name>
<keyword evidence="8 13" id="KW-0833">Ubl conjugation pathway</keyword>
<organism evidence="16 17">
    <name type="scientific">Ascoidea rubescens DSM 1968</name>
    <dbReference type="NCBI Taxonomy" id="1344418"/>
    <lineage>
        <taxon>Eukaryota</taxon>
        <taxon>Fungi</taxon>
        <taxon>Dikarya</taxon>
        <taxon>Ascomycota</taxon>
        <taxon>Saccharomycotina</taxon>
        <taxon>Saccharomycetes</taxon>
        <taxon>Ascoideaceae</taxon>
        <taxon>Ascoidea</taxon>
    </lineage>
</organism>
<evidence type="ECO:0000256" key="1">
    <source>
        <dbReference type="ARBA" id="ARBA00000900"/>
    </source>
</evidence>
<keyword evidence="12 13" id="KW-0539">Nucleus</keyword>
<dbReference type="OrthoDB" id="185455at2759"/>
<dbReference type="EC" id="2.3.2.27" evidence="13"/>
<evidence type="ECO:0000256" key="12">
    <source>
        <dbReference type="ARBA" id="ARBA00023242"/>
    </source>
</evidence>
<dbReference type="Gene3D" id="1.10.10.10">
    <property type="entry name" value="Winged helix-like DNA-binding domain superfamily/Winged helix DNA-binding domain"/>
    <property type="match status" value="1"/>
</dbReference>
<evidence type="ECO:0000256" key="4">
    <source>
        <dbReference type="ARBA" id="ARBA00022679"/>
    </source>
</evidence>
<comment type="subunit">
    <text evidence="13">Component of the Smc5-Smc6 complex.</text>
</comment>
<keyword evidence="9 13" id="KW-0862">Zinc</keyword>
<sequence length="350" mass="40266">MSREEIKRLRVDHRPLLQYIISVKLISQQDLSEFVKDLMVSKIEEDYDEENRIEALEAFQELMQLDKHFLLNRLEKLVHEMNLLLEPVDFEVKKFKNHYDLCTFYSDDPNNPVDNADIDNNKDGEQEENSSDEEHTPAANNYVRHRDRKIERVESKIYYTFVNLKMDEASKLASYFRADSVGVIRKILETILTRNTSTFSITPREVYVFASELGVGFKFVRLLLKQLLRNGWLNTNSAGTLYVGNRTLIELREALIDEYGVCLAGVPDNTVDVNADGLLYVCAGCHGLFTFGLSCTNSHCRTRFHQDCLWHYVRATAAGGNSCVCPGPHCDGVWNLRTLCPLQKTRLLLE</sequence>
<evidence type="ECO:0000256" key="2">
    <source>
        <dbReference type="ARBA" id="ARBA00004123"/>
    </source>
</evidence>
<comment type="subcellular location">
    <subcellularLocation>
        <location evidence="2 13">Nucleus</location>
    </subcellularLocation>
</comment>
<proteinExistence type="inferred from homology"/>
<dbReference type="GO" id="GO:0061630">
    <property type="term" value="F:ubiquitin protein ligase activity"/>
    <property type="evidence" value="ECO:0007669"/>
    <property type="project" value="UniProtKB-EC"/>
</dbReference>
<evidence type="ECO:0000313" key="16">
    <source>
        <dbReference type="EMBL" id="ODV62694.1"/>
    </source>
</evidence>
<keyword evidence="6 13" id="KW-0227">DNA damage</keyword>
<evidence type="ECO:0000256" key="13">
    <source>
        <dbReference type="RuleBase" id="RU368018"/>
    </source>
</evidence>
<protein>
    <recommendedName>
        <fullName evidence="13">Non-structural maintenance of chromosomes element 1 homolog</fullName>
        <ecNumber evidence="13">2.3.2.27</ecNumber>
    </recommendedName>
</protein>
<dbReference type="Pfam" id="PF08746">
    <property type="entry name" value="zf-RING-like"/>
    <property type="match status" value="1"/>
</dbReference>
<dbReference type="RefSeq" id="XP_020049001.1">
    <property type="nucleotide sequence ID" value="XM_020188913.1"/>
</dbReference>
<dbReference type="GO" id="GO:0005634">
    <property type="term" value="C:nucleus"/>
    <property type="evidence" value="ECO:0007669"/>
    <property type="project" value="UniProtKB-SubCell"/>
</dbReference>
<comment type="catalytic activity">
    <reaction evidence="1 13">
        <text>S-ubiquitinyl-[E2 ubiquitin-conjugating enzyme]-L-cysteine + [acceptor protein]-L-lysine = [E2 ubiquitin-conjugating enzyme]-L-cysteine + N(6)-ubiquitinyl-[acceptor protein]-L-lysine.</text>
        <dbReference type="EC" id="2.3.2.27"/>
    </reaction>
</comment>
<comment type="similarity">
    <text evidence="3 13">Belongs to the NSE1 family.</text>
</comment>
<keyword evidence="11 13" id="KW-0234">DNA repair</keyword>
<dbReference type="InParanoid" id="A0A1D2VM91"/>
<evidence type="ECO:0000256" key="7">
    <source>
        <dbReference type="ARBA" id="ARBA00022771"/>
    </source>
</evidence>
<feature type="domain" description="Non-structural maintenance of chromosomes element 1 RING C4HC3-type" evidence="15">
    <location>
        <begin position="282"/>
        <end position="318"/>
    </location>
</feature>
<dbReference type="InterPro" id="IPR011513">
    <property type="entry name" value="Nse1"/>
</dbReference>
<evidence type="ECO:0000259" key="15">
    <source>
        <dbReference type="Pfam" id="PF08746"/>
    </source>
</evidence>
<dbReference type="GeneID" id="30962549"/>
<evidence type="ECO:0000256" key="14">
    <source>
        <dbReference type="SAM" id="MobiDB-lite"/>
    </source>
</evidence>
<dbReference type="AlphaFoldDB" id="A0A1D2VM91"/>
<evidence type="ECO:0000256" key="3">
    <source>
        <dbReference type="ARBA" id="ARBA00010258"/>
    </source>
</evidence>
<evidence type="ECO:0000256" key="5">
    <source>
        <dbReference type="ARBA" id="ARBA00022723"/>
    </source>
</evidence>
<dbReference type="PANTHER" id="PTHR20973:SF0">
    <property type="entry name" value="NON-STRUCTURAL MAINTENANCE OF CHROMOSOMES ELEMENT 1 HOMOLOG"/>
    <property type="match status" value="1"/>
</dbReference>